<name>A0ACB9L7J5_BAUVA</name>
<organism evidence="1 2">
    <name type="scientific">Bauhinia variegata</name>
    <name type="common">Purple orchid tree</name>
    <name type="synonym">Phanera variegata</name>
    <dbReference type="NCBI Taxonomy" id="167791"/>
    <lineage>
        <taxon>Eukaryota</taxon>
        <taxon>Viridiplantae</taxon>
        <taxon>Streptophyta</taxon>
        <taxon>Embryophyta</taxon>
        <taxon>Tracheophyta</taxon>
        <taxon>Spermatophyta</taxon>
        <taxon>Magnoliopsida</taxon>
        <taxon>eudicotyledons</taxon>
        <taxon>Gunneridae</taxon>
        <taxon>Pentapetalae</taxon>
        <taxon>rosids</taxon>
        <taxon>fabids</taxon>
        <taxon>Fabales</taxon>
        <taxon>Fabaceae</taxon>
        <taxon>Cercidoideae</taxon>
        <taxon>Cercideae</taxon>
        <taxon>Bauhiniinae</taxon>
        <taxon>Bauhinia</taxon>
    </lineage>
</organism>
<evidence type="ECO:0000313" key="2">
    <source>
        <dbReference type="Proteomes" id="UP000828941"/>
    </source>
</evidence>
<dbReference type="Proteomes" id="UP000828941">
    <property type="component" value="Chromosome 12"/>
</dbReference>
<reference evidence="1 2" key="1">
    <citation type="journal article" date="2022" name="DNA Res.">
        <title>Chromosomal-level genome assembly of the orchid tree Bauhinia variegata (Leguminosae; Cercidoideae) supports the allotetraploid origin hypothesis of Bauhinia.</title>
        <authorList>
            <person name="Zhong Y."/>
            <person name="Chen Y."/>
            <person name="Zheng D."/>
            <person name="Pang J."/>
            <person name="Liu Y."/>
            <person name="Luo S."/>
            <person name="Meng S."/>
            <person name="Qian L."/>
            <person name="Wei D."/>
            <person name="Dai S."/>
            <person name="Zhou R."/>
        </authorList>
    </citation>
    <scope>NUCLEOTIDE SEQUENCE [LARGE SCALE GENOMIC DNA]</scope>
    <source>
        <strain evidence="1">BV-YZ2020</strain>
    </source>
</reference>
<gene>
    <name evidence="1" type="ORF">L6164_028858</name>
</gene>
<evidence type="ECO:0000313" key="1">
    <source>
        <dbReference type="EMBL" id="KAI4305495.1"/>
    </source>
</evidence>
<sequence length="587" mass="66468">MAQNVSSSALRVYILGVFEFDVPIDELQIVSLLRDLFLSTNPRFSSVMVRDKDGGKRWSKVEVKLEEHIFIPKFPEGLSLDSYDMYFGKYLSRIAMEESPPNKPSWEVHIIKYPTTNASGGSIAFRVHHSIADGFSIMSLLLSSLRRDDNPSLLLTFPSRQRSKPECGNKRSSMRLPGFFNSMLDFAWNLLNSTVVDDKTPIRSGDEGVEFHPFVLSHLTFAITQLKQIKDNLGAEVTINDVITGVIFYGTRLYMQDVDYKSRKGNASACVVLNKRNVGYQLAEDMLKSDAKGAWGNRIVFMPIPMNKVEDGQNPLDYVWGAHKMIKKKRHPLALSISDQLSKMTRKIKGHKAAAQHLREIFRNSSAMISNMIGPVEQVALANHPIKGLYFNVPGIPQVRDKDGGKRWSKVEVKLEEHIFIPKFPEGLSLDSYDKHFGKYLSRIAMQESPPNKPSWEVHIIKYPTSNASGGSIAFRVHHSIADCFSIMSLLLSSLRRADNPSLPLTFPTRQRSKPEFGNKRSSMRLPGFFNSALDFAWNLRNSTEVDDKTPIRSGDEGVEFHPFVLSHLTFAITQLKEIKNNLEMKW</sequence>
<accession>A0ACB9L7J5</accession>
<proteinExistence type="predicted"/>
<dbReference type="EMBL" id="CM039437">
    <property type="protein sequence ID" value="KAI4305495.1"/>
    <property type="molecule type" value="Genomic_DNA"/>
</dbReference>
<keyword evidence="2" id="KW-1185">Reference proteome</keyword>
<comment type="caution">
    <text evidence="1">The sequence shown here is derived from an EMBL/GenBank/DDBJ whole genome shotgun (WGS) entry which is preliminary data.</text>
</comment>
<protein>
    <submittedName>
        <fullName evidence="1">Uncharacterized protein</fullName>
    </submittedName>
</protein>